<sequence length="85" mass="9418">MLREEKMERKISAVRNVEGGGDGEKDLSNHKKEPKGQQFNYQPGTGKGGNLVIRLFTLIETEFSPHNLGVNHVIEADKSLAINSI</sequence>
<keyword evidence="3" id="KW-1185">Reference proteome</keyword>
<feature type="compositionally biased region" description="Basic and acidic residues" evidence="1">
    <location>
        <begin position="22"/>
        <end position="35"/>
    </location>
</feature>
<dbReference type="Proteomes" id="UP000762676">
    <property type="component" value="Unassembled WGS sequence"/>
</dbReference>
<proteinExistence type="predicted"/>
<reference evidence="2 3" key="1">
    <citation type="journal article" date="2021" name="Elife">
        <title>Chloroplast acquisition without the gene transfer in kleptoplastic sea slugs, Plakobranchus ocellatus.</title>
        <authorList>
            <person name="Maeda T."/>
            <person name="Takahashi S."/>
            <person name="Yoshida T."/>
            <person name="Shimamura S."/>
            <person name="Takaki Y."/>
            <person name="Nagai Y."/>
            <person name="Toyoda A."/>
            <person name="Suzuki Y."/>
            <person name="Arimoto A."/>
            <person name="Ishii H."/>
            <person name="Satoh N."/>
            <person name="Nishiyama T."/>
            <person name="Hasebe M."/>
            <person name="Maruyama T."/>
            <person name="Minagawa J."/>
            <person name="Obokata J."/>
            <person name="Shigenobu S."/>
        </authorList>
    </citation>
    <scope>NUCLEOTIDE SEQUENCE [LARGE SCALE GENOMIC DNA]</scope>
</reference>
<accession>A0AAV4II36</accession>
<evidence type="ECO:0000313" key="2">
    <source>
        <dbReference type="EMBL" id="GFS10083.1"/>
    </source>
</evidence>
<name>A0AAV4II36_9GAST</name>
<evidence type="ECO:0000313" key="3">
    <source>
        <dbReference type="Proteomes" id="UP000762676"/>
    </source>
</evidence>
<gene>
    <name evidence="2" type="ORF">ElyMa_003052700</name>
</gene>
<dbReference type="AlphaFoldDB" id="A0AAV4II36"/>
<protein>
    <submittedName>
        <fullName evidence="2">Uncharacterized protein</fullName>
    </submittedName>
</protein>
<feature type="region of interest" description="Disordered" evidence="1">
    <location>
        <begin position="1"/>
        <end position="44"/>
    </location>
</feature>
<comment type="caution">
    <text evidence="2">The sequence shown here is derived from an EMBL/GenBank/DDBJ whole genome shotgun (WGS) entry which is preliminary data.</text>
</comment>
<dbReference type="EMBL" id="BMAT01006318">
    <property type="protein sequence ID" value="GFS10083.1"/>
    <property type="molecule type" value="Genomic_DNA"/>
</dbReference>
<evidence type="ECO:0000256" key="1">
    <source>
        <dbReference type="SAM" id="MobiDB-lite"/>
    </source>
</evidence>
<feature type="compositionally biased region" description="Basic and acidic residues" evidence="1">
    <location>
        <begin position="1"/>
        <end position="11"/>
    </location>
</feature>
<organism evidence="2 3">
    <name type="scientific">Elysia marginata</name>
    <dbReference type="NCBI Taxonomy" id="1093978"/>
    <lineage>
        <taxon>Eukaryota</taxon>
        <taxon>Metazoa</taxon>
        <taxon>Spiralia</taxon>
        <taxon>Lophotrochozoa</taxon>
        <taxon>Mollusca</taxon>
        <taxon>Gastropoda</taxon>
        <taxon>Heterobranchia</taxon>
        <taxon>Euthyneura</taxon>
        <taxon>Panpulmonata</taxon>
        <taxon>Sacoglossa</taxon>
        <taxon>Placobranchoidea</taxon>
        <taxon>Plakobranchidae</taxon>
        <taxon>Elysia</taxon>
    </lineage>
</organism>